<evidence type="ECO:0000313" key="3">
    <source>
        <dbReference type="Proteomes" id="UP001225644"/>
    </source>
</evidence>
<accession>A0ABU0B5T6</accession>
<dbReference type="Proteomes" id="UP001225644">
    <property type="component" value="Unassembled WGS sequence"/>
</dbReference>
<gene>
    <name evidence="2" type="ORF">J2Z49_002750</name>
</gene>
<dbReference type="InterPro" id="IPR002611">
    <property type="entry name" value="IstB_ATP-bd"/>
</dbReference>
<dbReference type="EMBL" id="JAUSUX010000032">
    <property type="protein sequence ID" value="MDQ0287620.1"/>
    <property type="molecule type" value="Genomic_DNA"/>
</dbReference>
<proteinExistence type="predicted"/>
<name>A0ABU0B5T6_9FIRM</name>
<sequence>MFGDNILAAALVDRITFKSYILNMNAESYRLKQREKVKAR</sequence>
<feature type="domain" description="IstB-like ATP-binding" evidence="1">
    <location>
        <begin position="1"/>
        <end position="36"/>
    </location>
</feature>
<evidence type="ECO:0000259" key="1">
    <source>
        <dbReference type="Pfam" id="PF01695"/>
    </source>
</evidence>
<organism evidence="2 3">
    <name type="scientific">Desulfofundulus luciae</name>
    <dbReference type="NCBI Taxonomy" id="74702"/>
    <lineage>
        <taxon>Bacteria</taxon>
        <taxon>Bacillati</taxon>
        <taxon>Bacillota</taxon>
        <taxon>Clostridia</taxon>
        <taxon>Eubacteriales</taxon>
        <taxon>Peptococcaceae</taxon>
        <taxon>Desulfofundulus</taxon>
    </lineage>
</organism>
<dbReference type="RefSeq" id="WP_307403485.1">
    <property type="nucleotide sequence ID" value="NZ_JAUSUX010000032.1"/>
</dbReference>
<protein>
    <submittedName>
        <fullName evidence="2">DNA replication protein DnaC</fullName>
    </submittedName>
</protein>
<comment type="caution">
    <text evidence="2">The sequence shown here is derived from an EMBL/GenBank/DDBJ whole genome shotgun (WGS) entry which is preliminary data.</text>
</comment>
<keyword evidence="3" id="KW-1185">Reference proteome</keyword>
<dbReference type="Pfam" id="PF01695">
    <property type="entry name" value="IstB_IS21"/>
    <property type="match status" value="1"/>
</dbReference>
<evidence type="ECO:0000313" key="2">
    <source>
        <dbReference type="EMBL" id="MDQ0287620.1"/>
    </source>
</evidence>
<reference evidence="2 3" key="1">
    <citation type="submission" date="2023-07" db="EMBL/GenBank/DDBJ databases">
        <title>Genomic Encyclopedia of Type Strains, Phase IV (KMG-IV): sequencing the most valuable type-strain genomes for metagenomic binning, comparative biology and taxonomic classification.</title>
        <authorList>
            <person name="Goeker M."/>
        </authorList>
    </citation>
    <scope>NUCLEOTIDE SEQUENCE [LARGE SCALE GENOMIC DNA]</scope>
    <source>
        <strain evidence="2 3">DSM 12396</strain>
    </source>
</reference>